<feature type="transmembrane region" description="Helical" evidence="7">
    <location>
        <begin position="434"/>
        <end position="457"/>
    </location>
</feature>
<feature type="transmembrane region" description="Helical" evidence="7">
    <location>
        <begin position="157"/>
        <end position="177"/>
    </location>
</feature>
<feature type="region of interest" description="Disordered" evidence="6">
    <location>
        <begin position="1"/>
        <end position="36"/>
    </location>
</feature>
<feature type="transmembrane region" description="Helical" evidence="7">
    <location>
        <begin position="375"/>
        <end position="393"/>
    </location>
</feature>
<comment type="subcellular location">
    <subcellularLocation>
        <location evidence="1">Membrane</location>
        <topology evidence="1">Multi-pass membrane protein</topology>
    </subcellularLocation>
</comment>
<dbReference type="Proteomes" id="UP001589702">
    <property type="component" value="Unassembled WGS sequence"/>
</dbReference>
<dbReference type="PANTHER" id="PTHR11706">
    <property type="entry name" value="SOLUTE CARRIER PROTEIN FAMILY 11 MEMBER"/>
    <property type="match status" value="1"/>
</dbReference>
<organism evidence="8 9">
    <name type="scientific">Arthrobacter ramosus</name>
    <dbReference type="NCBI Taxonomy" id="1672"/>
    <lineage>
        <taxon>Bacteria</taxon>
        <taxon>Bacillati</taxon>
        <taxon>Actinomycetota</taxon>
        <taxon>Actinomycetes</taxon>
        <taxon>Micrococcales</taxon>
        <taxon>Micrococcaceae</taxon>
        <taxon>Arthrobacter</taxon>
    </lineage>
</organism>
<evidence type="ECO:0000256" key="2">
    <source>
        <dbReference type="ARBA" id="ARBA00022448"/>
    </source>
</evidence>
<evidence type="ECO:0000256" key="1">
    <source>
        <dbReference type="ARBA" id="ARBA00004141"/>
    </source>
</evidence>
<feature type="transmembrane region" description="Helical" evidence="7">
    <location>
        <begin position="281"/>
        <end position="303"/>
    </location>
</feature>
<gene>
    <name evidence="8" type="ORF">ACFFP1_18985</name>
</gene>
<feature type="transmembrane region" description="Helical" evidence="7">
    <location>
        <begin position="330"/>
        <end position="355"/>
    </location>
</feature>
<sequence length="463" mass="48024">MSSVDSTKPESGEAPAIDSKPEDPSADGRAPSGAKRSPVRRFLGLLGPGLVTGAADDDPSGIATYAQVGATFSNGMLWTAPVTLPMMMAVQEICDRTALATGDSLGRLARRKFSRKPRVVIAILIVALMVANTLNAAADLMAVGQGMELFGAGPAQLWSAIAGIGIALVLVAGGFAVIAKVFKWLCLALLAYVAVLFVSKVDWPDVAAGLLGLQFRFSWDYLGLIVAVLGTTISPYLFFWQSAHRIEELREDDLGGDNAVGLDDHSAPAARRKLRDARADVFIGMFFSVLVMFAIIAATAATLGKNGTDIKTAADAAKALEPIAGPAAKFLFAAGFVGSGILAVPVLAASGSAGLSGLLGKEWGFDRRPSKARTFYVLLGVGTIGGVIISLFNSDPIGLLVLSAIINGIAAAPFLIVTMLISRDKDLMGNYRNGKLAATLGWATTAIMVVAGAVGIWTTVTGA</sequence>
<keyword evidence="2" id="KW-0813">Transport</keyword>
<evidence type="ECO:0000313" key="9">
    <source>
        <dbReference type="Proteomes" id="UP001589702"/>
    </source>
</evidence>
<dbReference type="NCBIfam" id="NF037982">
    <property type="entry name" value="Nramp_1"/>
    <property type="match status" value="1"/>
</dbReference>
<proteinExistence type="predicted"/>
<evidence type="ECO:0000256" key="3">
    <source>
        <dbReference type="ARBA" id="ARBA00022692"/>
    </source>
</evidence>
<feature type="transmembrane region" description="Helical" evidence="7">
    <location>
        <begin position="119"/>
        <end position="137"/>
    </location>
</feature>
<evidence type="ECO:0000256" key="4">
    <source>
        <dbReference type="ARBA" id="ARBA00022989"/>
    </source>
</evidence>
<keyword evidence="3 7" id="KW-0812">Transmembrane</keyword>
<dbReference type="InterPro" id="IPR001046">
    <property type="entry name" value="NRAMP_fam"/>
</dbReference>
<dbReference type="EMBL" id="JBHMBC010000037">
    <property type="protein sequence ID" value="MFB9821576.1"/>
    <property type="molecule type" value="Genomic_DNA"/>
</dbReference>
<keyword evidence="9" id="KW-1185">Reference proteome</keyword>
<feature type="transmembrane region" description="Helical" evidence="7">
    <location>
        <begin position="221"/>
        <end position="240"/>
    </location>
</feature>
<name>A0ABV5Y3L1_ARTRM</name>
<protein>
    <submittedName>
        <fullName evidence="8">Nramp family divalent metal transporter</fullName>
    </submittedName>
</protein>
<dbReference type="PANTHER" id="PTHR11706:SF33">
    <property type="entry name" value="NATURAL RESISTANCE-ASSOCIATED MACROPHAGE PROTEIN 2"/>
    <property type="match status" value="1"/>
</dbReference>
<accession>A0ABV5Y3L1</accession>
<dbReference type="Pfam" id="PF01566">
    <property type="entry name" value="Nramp"/>
    <property type="match status" value="1"/>
</dbReference>
<feature type="transmembrane region" description="Helical" evidence="7">
    <location>
        <begin position="399"/>
        <end position="422"/>
    </location>
</feature>
<evidence type="ECO:0000256" key="5">
    <source>
        <dbReference type="ARBA" id="ARBA00023136"/>
    </source>
</evidence>
<feature type="transmembrane region" description="Helical" evidence="7">
    <location>
        <begin position="184"/>
        <end position="201"/>
    </location>
</feature>
<keyword evidence="4 7" id="KW-1133">Transmembrane helix</keyword>
<reference evidence="8 9" key="1">
    <citation type="submission" date="2024-09" db="EMBL/GenBank/DDBJ databases">
        <authorList>
            <person name="Sun Q."/>
            <person name="Mori K."/>
        </authorList>
    </citation>
    <scope>NUCLEOTIDE SEQUENCE [LARGE SCALE GENOMIC DNA]</scope>
    <source>
        <strain evidence="8 9">JCM 1334</strain>
    </source>
</reference>
<dbReference type="RefSeq" id="WP_268819000.1">
    <property type="nucleotide sequence ID" value="NZ_BAAAWN010000001.1"/>
</dbReference>
<evidence type="ECO:0000313" key="8">
    <source>
        <dbReference type="EMBL" id="MFB9821576.1"/>
    </source>
</evidence>
<comment type="caution">
    <text evidence="8">The sequence shown here is derived from an EMBL/GenBank/DDBJ whole genome shotgun (WGS) entry which is preliminary data.</text>
</comment>
<evidence type="ECO:0000256" key="6">
    <source>
        <dbReference type="SAM" id="MobiDB-lite"/>
    </source>
</evidence>
<keyword evidence="5 7" id="KW-0472">Membrane</keyword>
<evidence type="ECO:0000256" key="7">
    <source>
        <dbReference type="SAM" id="Phobius"/>
    </source>
</evidence>